<gene>
    <name evidence="1" type="ORF">PITCH_A390023</name>
</gene>
<protein>
    <submittedName>
        <fullName evidence="1">Uncharacterized protein</fullName>
    </submittedName>
</protein>
<accession>A0A445MZL9</accession>
<dbReference type="EMBL" id="OJIN01000180">
    <property type="protein sequence ID" value="SPD74926.1"/>
    <property type="molecule type" value="Genomic_DNA"/>
</dbReference>
<name>A0A445MZL9_9BACT</name>
<proteinExistence type="predicted"/>
<sequence length="61" mass="7096">MVEYKLPKLGVAGSTPVARSSCVGENVCFPPLFEVIRRLDRLVYFELRTSRRLFCSFREQK</sequence>
<evidence type="ECO:0000313" key="1">
    <source>
        <dbReference type="EMBL" id="SPD74926.1"/>
    </source>
</evidence>
<reference evidence="1" key="1">
    <citation type="submission" date="2018-01" db="EMBL/GenBank/DDBJ databases">
        <authorList>
            <person name="Regsiter A."/>
            <person name="William W."/>
        </authorList>
    </citation>
    <scope>NUCLEOTIDE SEQUENCE</scope>
    <source>
        <strain evidence="1">TRIP AH-1</strain>
    </source>
</reference>
<organism evidence="1">
    <name type="scientific">uncultured Desulfobacterium sp</name>
    <dbReference type="NCBI Taxonomy" id="201089"/>
    <lineage>
        <taxon>Bacteria</taxon>
        <taxon>Pseudomonadati</taxon>
        <taxon>Thermodesulfobacteriota</taxon>
        <taxon>Desulfobacteria</taxon>
        <taxon>Desulfobacterales</taxon>
        <taxon>Desulfobacteriaceae</taxon>
        <taxon>Desulfobacterium</taxon>
        <taxon>environmental samples</taxon>
    </lineage>
</organism>
<dbReference type="AlphaFoldDB" id="A0A445MZL9"/>